<evidence type="ECO:0000313" key="2">
    <source>
        <dbReference type="Proteomes" id="UP000264541"/>
    </source>
</evidence>
<evidence type="ECO:0000313" key="1">
    <source>
        <dbReference type="EMBL" id="RFU70863.1"/>
    </source>
</evidence>
<keyword evidence="2" id="KW-1185">Reference proteome</keyword>
<dbReference type="SUPFAM" id="SSF50814">
    <property type="entry name" value="Lipocalins"/>
    <property type="match status" value="1"/>
</dbReference>
<dbReference type="InterPro" id="IPR015231">
    <property type="entry name" value="DUF1934"/>
</dbReference>
<dbReference type="Gene3D" id="2.40.128.20">
    <property type="match status" value="1"/>
</dbReference>
<dbReference type="AlphaFoldDB" id="A0A372LRL5"/>
<sequence length="145" mass="16401">MSLNGTDRKSVAITLKTTIHNGGETQTYELVLSGTQMFKSSALYLQFEEASENGTIKTTIKYTKEEALLMRSGAVKMRQVFRPGELTNGHYQSIYGTLPMITTTHEMAHKISQDNSEEIIFRYNLEMNGDSLGLYKMSIKYREVA</sequence>
<dbReference type="OrthoDB" id="2352933at2"/>
<organism evidence="1 2">
    <name type="scientific">Peribacillus saganii</name>
    <dbReference type="NCBI Taxonomy" id="2303992"/>
    <lineage>
        <taxon>Bacteria</taxon>
        <taxon>Bacillati</taxon>
        <taxon>Bacillota</taxon>
        <taxon>Bacilli</taxon>
        <taxon>Bacillales</taxon>
        <taxon>Bacillaceae</taxon>
        <taxon>Peribacillus</taxon>
    </lineage>
</organism>
<proteinExistence type="predicted"/>
<reference evidence="1 2" key="1">
    <citation type="submission" date="2018-08" db="EMBL/GenBank/DDBJ databases">
        <title>Bacillus chawlae sp. nov., Bacillus glennii sp. nov., and Bacillus saganii sp. nov. Isolated from the Vehicle Assembly Building at Kennedy Space Center where the Viking Spacecraft were Assembled.</title>
        <authorList>
            <person name="Seuylemezian A."/>
            <person name="Vaishampayan P."/>
        </authorList>
    </citation>
    <scope>NUCLEOTIDE SEQUENCE [LARGE SCALE GENOMIC DNA]</scope>
    <source>
        <strain evidence="1 2">V47-23a</strain>
    </source>
</reference>
<dbReference type="Proteomes" id="UP000264541">
    <property type="component" value="Unassembled WGS sequence"/>
</dbReference>
<gene>
    <name evidence="1" type="ORF">D0469_04720</name>
</gene>
<accession>A0A372LRL5</accession>
<dbReference type="RefSeq" id="WP_117325496.1">
    <property type="nucleotide sequence ID" value="NZ_QVTE01000010.1"/>
</dbReference>
<name>A0A372LRL5_9BACI</name>
<protein>
    <submittedName>
        <fullName evidence="1">DUF1934 domain-containing protein</fullName>
    </submittedName>
</protein>
<dbReference type="InterPro" id="IPR012674">
    <property type="entry name" value="Calycin"/>
</dbReference>
<dbReference type="EMBL" id="QVTE01000010">
    <property type="protein sequence ID" value="RFU70863.1"/>
    <property type="molecule type" value="Genomic_DNA"/>
</dbReference>
<dbReference type="Pfam" id="PF09148">
    <property type="entry name" value="DUF1934"/>
    <property type="match status" value="1"/>
</dbReference>
<comment type="caution">
    <text evidence="1">The sequence shown here is derived from an EMBL/GenBank/DDBJ whole genome shotgun (WGS) entry which is preliminary data.</text>
</comment>